<dbReference type="EMBL" id="JAGPYM010000013">
    <property type="protein sequence ID" value="KAH6887898.1"/>
    <property type="molecule type" value="Genomic_DNA"/>
</dbReference>
<evidence type="ECO:0000313" key="2">
    <source>
        <dbReference type="Proteomes" id="UP000777438"/>
    </source>
</evidence>
<dbReference type="Proteomes" id="UP000777438">
    <property type="component" value="Unassembled WGS sequence"/>
</dbReference>
<keyword evidence="2" id="KW-1185">Reference proteome</keyword>
<comment type="caution">
    <text evidence="1">The sequence shown here is derived from an EMBL/GenBank/DDBJ whole genome shotgun (WGS) entry which is preliminary data.</text>
</comment>
<dbReference type="AlphaFoldDB" id="A0A9P8W321"/>
<evidence type="ECO:0000313" key="1">
    <source>
        <dbReference type="EMBL" id="KAH6887898.1"/>
    </source>
</evidence>
<sequence>MRRAVLAGIYQMLLVHWTLDPALYTIRAQTSARKVPCGWPICPPPSHFNARMSQSCQLATQAFRCLVRPFGDSRRDCGASRDCNTSACFSESSQDFTVASYFHPSPKDFARGKSIFVLKPSLVRHKCHRATFGLEGTSCNVGMVAVAKIGRLLSPGDHRRANQVSCRQIVYEVRTSAAVCMRKIGTMNRQSKLVFHTRGQAPSYTCIPNRSSPHAKATNVYSGALRQDLHPHFLPDI</sequence>
<organism evidence="1 2">
    <name type="scientific">Thelonectria olida</name>
    <dbReference type="NCBI Taxonomy" id="1576542"/>
    <lineage>
        <taxon>Eukaryota</taxon>
        <taxon>Fungi</taxon>
        <taxon>Dikarya</taxon>
        <taxon>Ascomycota</taxon>
        <taxon>Pezizomycotina</taxon>
        <taxon>Sordariomycetes</taxon>
        <taxon>Hypocreomycetidae</taxon>
        <taxon>Hypocreales</taxon>
        <taxon>Nectriaceae</taxon>
        <taxon>Thelonectria</taxon>
    </lineage>
</organism>
<protein>
    <submittedName>
        <fullName evidence="1">Uncharacterized protein</fullName>
    </submittedName>
</protein>
<gene>
    <name evidence="1" type="ORF">B0T10DRAFT_62157</name>
</gene>
<name>A0A9P8W321_9HYPO</name>
<accession>A0A9P8W321</accession>
<proteinExistence type="predicted"/>
<reference evidence="1 2" key="1">
    <citation type="journal article" date="2021" name="Nat. Commun.">
        <title>Genetic determinants of endophytism in the Arabidopsis root mycobiome.</title>
        <authorList>
            <person name="Mesny F."/>
            <person name="Miyauchi S."/>
            <person name="Thiergart T."/>
            <person name="Pickel B."/>
            <person name="Atanasova L."/>
            <person name="Karlsson M."/>
            <person name="Huettel B."/>
            <person name="Barry K.W."/>
            <person name="Haridas S."/>
            <person name="Chen C."/>
            <person name="Bauer D."/>
            <person name="Andreopoulos W."/>
            <person name="Pangilinan J."/>
            <person name="LaButti K."/>
            <person name="Riley R."/>
            <person name="Lipzen A."/>
            <person name="Clum A."/>
            <person name="Drula E."/>
            <person name="Henrissat B."/>
            <person name="Kohler A."/>
            <person name="Grigoriev I.V."/>
            <person name="Martin F.M."/>
            <person name="Hacquard S."/>
        </authorList>
    </citation>
    <scope>NUCLEOTIDE SEQUENCE [LARGE SCALE GENOMIC DNA]</scope>
    <source>
        <strain evidence="1 2">MPI-CAGE-CH-0241</strain>
    </source>
</reference>